<dbReference type="AlphaFoldDB" id="H6NER0"/>
<reference evidence="1 2" key="1">
    <citation type="journal article" date="2012" name="J. Bacteriol.">
        <title>Complete Genome Sequence of Paenibacillus mucilaginosus 3016, a Bacterium Functional as Microbial Fertilizer.</title>
        <authorList>
            <person name="Ma M."/>
            <person name="Wang Z."/>
            <person name="Li L."/>
            <person name="Jiang X."/>
            <person name="Guan D."/>
            <person name="Cao F."/>
            <person name="Chen H."/>
            <person name="Wang X."/>
            <person name="Shen D."/>
            <person name="Du B."/>
            <person name="Li J."/>
        </authorList>
    </citation>
    <scope>NUCLEOTIDE SEQUENCE [LARGE SCALE GENOMIC DNA]</scope>
    <source>
        <strain evidence="1 2">3016</strain>
    </source>
</reference>
<gene>
    <name evidence="1" type="ORF">PM3016_1439</name>
</gene>
<dbReference type="KEGG" id="pmq:PM3016_1439"/>
<dbReference type="EMBL" id="CP003235">
    <property type="protein sequence ID" value="AFC28364.1"/>
    <property type="molecule type" value="Genomic_DNA"/>
</dbReference>
<dbReference type="HOGENOM" id="CLU_2524389_0_0_9"/>
<dbReference type="Proteomes" id="UP000007523">
    <property type="component" value="Chromosome"/>
</dbReference>
<dbReference type="RefSeq" id="WP_014368966.1">
    <property type="nucleotide sequence ID" value="NC_016935.1"/>
</dbReference>
<accession>H6NER0</accession>
<evidence type="ECO:0000313" key="1">
    <source>
        <dbReference type="EMBL" id="AFC28364.1"/>
    </source>
</evidence>
<sequence>MRKQMTDSEWRGQLLAWKKSRTVIEGMDIIDKLIAESEREMELAAAKKEKTRRSGRASLRTRLKFLMLLFYHRTNVRGKGASPDA</sequence>
<evidence type="ECO:0000313" key="2">
    <source>
        <dbReference type="Proteomes" id="UP000007523"/>
    </source>
</evidence>
<dbReference type="STRING" id="1116391.PM3016_1439"/>
<protein>
    <submittedName>
        <fullName evidence="1">Uncharacterized protein</fullName>
    </submittedName>
</protein>
<keyword evidence="2" id="KW-1185">Reference proteome</keyword>
<organism evidence="1 2">
    <name type="scientific">Paenibacillus mucilaginosus 3016</name>
    <dbReference type="NCBI Taxonomy" id="1116391"/>
    <lineage>
        <taxon>Bacteria</taxon>
        <taxon>Bacillati</taxon>
        <taxon>Bacillota</taxon>
        <taxon>Bacilli</taxon>
        <taxon>Bacillales</taxon>
        <taxon>Paenibacillaceae</taxon>
        <taxon>Paenibacillus</taxon>
    </lineage>
</organism>
<proteinExistence type="predicted"/>
<name>H6NER0_9BACL</name>